<dbReference type="GO" id="GO:0008494">
    <property type="term" value="F:translation activator activity"/>
    <property type="evidence" value="ECO:0007669"/>
    <property type="project" value="TreeGrafter"/>
</dbReference>
<dbReference type="GO" id="GO:0006446">
    <property type="term" value="P:regulation of translational initiation"/>
    <property type="evidence" value="ECO:0007669"/>
    <property type="project" value="TreeGrafter"/>
</dbReference>
<feature type="region of interest" description="Disordered" evidence="1">
    <location>
        <begin position="1"/>
        <end position="28"/>
    </location>
</feature>
<name>A0AAV7XPQ7_9NEOP</name>
<sequence length="264" mass="30004">MDKSRGSGQGLLRSPTSPPKSPLPSVSAEGKIKVDKLIDQVDSIVPSDGTRAQNSFQMWLQEACKDVDTLKYAVERFHHYWLTDRPAVTKAGLFLCSNYMFEVDGQKLRQDLLLCLQKDFENRQEMQAKSPEKFLNAAAFLVEMYTHIRIEKLPLAFMITPVFQYLEDLLHGDDAEIELFAHLVVSVGPTLKEAQEGDGHSSSLTSFDPLQKLFVKVRSVLMSRNLSSQSRLWLLFIMDVSSSGDFELPSLPLQEFYRNKVRKI</sequence>
<evidence type="ECO:0000256" key="1">
    <source>
        <dbReference type="SAM" id="MobiDB-lite"/>
    </source>
</evidence>
<comment type="caution">
    <text evidence="2">The sequence shown here is derived from an EMBL/GenBank/DDBJ whole genome shotgun (WGS) entry which is preliminary data.</text>
</comment>
<accession>A0AAV7XPQ7</accession>
<gene>
    <name evidence="2" type="ORF">ONE63_008432</name>
</gene>
<dbReference type="InterPro" id="IPR051367">
    <property type="entry name" value="mRNA_TranslReg/HistoneTransl"/>
</dbReference>
<dbReference type="Proteomes" id="UP001075354">
    <property type="component" value="Chromosome 6"/>
</dbReference>
<evidence type="ECO:0000313" key="2">
    <source>
        <dbReference type="EMBL" id="KAJ1526877.1"/>
    </source>
</evidence>
<reference evidence="2" key="1">
    <citation type="submission" date="2022-12" db="EMBL/GenBank/DDBJ databases">
        <title>Chromosome-level genome assembly of the bean flower thrips Megalurothrips usitatus.</title>
        <authorList>
            <person name="Ma L."/>
            <person name="Liu Q."/>
            <person name="Li H."/>
            <person name="Cai W."/>
        </authorList>
    </citation>
    <scope>NUCLEOTIDE SEQUENCE</scope>
    <source>
        <strain evidence="2">Cailab_2022a</strain>
    </source>
</reference>
<dbReference type="SUPFAM" id="SSF48371">
    <property type="entry name" value="ARM repeat"/>
    <property type="match status" value="1"/>
</dbReference>
<dbReference type="PANTHER" id="PTHR23254:SF16">
    <property type="entry name" value="CBP80_20-DEPENDENT TRANSLATION INITIATION FACTOR"/>
    <property type="match status" value="1"/>
</dbReference>
<dbReference type="GO" id="GO:0005829">
    <property type="term" value="C:cytosol"/>
    <property type="evidence" value="ECO:0007669"/>
    <property type="project" value="TreeGrafter"/>
</dbReference>
<dbReference type="EMBL" id="JAPTSV010000006">
    <property type="protein sequence ID" value="KAJ1526877.1"/>
    <property type="molecule type" value="Genomic_DNA"/>
</dbReference>
<dbReference type="Gene3D" id="1.25.40.180">
    <property type="match status" value="1"/>
</dbReference>
<organism evidence="2 3">
    <name type="scientific">Megalurothrips usitatus</name>
    <name type="common">bean blossom thrips</name>
    <dbReference type="NCBI Taxonomy" id="439358"/>
    <lineage>
        <taxon>Eukaryota</taxon>
        <taxon>Metazoa</taxon>
        <taxon>Ecdysozoa</taxon>
        <taxon>Arthropoda</taxon>
        <taxon>Hexapoda</taxon>
        <taxon>Insecta</taxon>
        <taxon>Pterygota</taxon>
        <taxon>Neoptera</taxon>
        <taxon>Paraneoptera</taxon>
        <taxon>Thysanoptera</taxon>
        <taxon>Terebrantia</taxon>
        <taxon>Thripoidea</taxon>
        <taxon>Thripidae</taxon>
        <taxon>Megalurothrips</taxon>
    </lineage>
</organism>
<evidence type="ECO:0000313" key="3">
    <source>
        <dbReference type="Proteomes" id="UP001075354"/>
    </source>
</evidence>
<protein>
    <submittedName>
        <fullName evidence="2">Uncharacterized protein</fullName>
    </submittedName>
</protein>
<dbReference type="AlphaFoldDB" id="A0AAV7XPQ7"/>
<proteinExistence type="predicted"/>
<dbReference type="InterPro" id="IPR016024">
    <property type="entry name" value="ARM-type_fold"/>
</dbReference>
<keyword evidence="3" id="KW-1185">Reference proteome</keyword>
<dbReference type="PANTHER" id="PTHR23254">
    <property type="entry name" value="EIF4G DOMAIN PROTEIN"/>
    <property type="match status" value="1"/>
</dbReference>